<organism evidence="1 2">
    <name type="scientific">Actinomyces massiliensis F0489</name>
    <dbReference type="NCBI Taxonomy" id="1125718"/>
    <lineage>
        <taxon>Bacteria</taxon>
        <taxon>Bacillati</taxon>
        <taxon>Actinomycetota</taxon>
        <taxon>Actinomycetes</taxon>
        <taxon>Actinomycetales</taxon>
        <taxon>Actinomycetaceae</taxon>
        <taxon>Actinomyces</taxon>
    </lineage>
</organism>
<sequence>MPIDTHLDATPSDITASATAIGNIKSHVDSTEDDLISARKSVCELEGSSAMAASGSISTSVADCESLVSNLGSYKTALDNLASALSSVKTDLQGIRDQATAGGLLLNGETVYDPATVMAAPADGGGGAGGGSDSDAAAKTALYKNLETQASDIRLRETEARQAFADACNAITDITNPVAKTVVGVVVPNTKGGGARAAVNVAKWAIGRASNAASLTRALALRKTNARVTTELGNGKVRTSHKAVDGRTVGRTRSAIHDGDLGNWKPGAGAEDSTAAKVASGAGRVGKVLKVAGVVGDVASGGVEAYDQWKKDSHDPSLGDGEKVTRAAATGLGTAGGAWAGGALGAKVGAGMGACLGGPVGAAVGGIAGGIIGGAVGSAAGKTAAGWFNGKLRGLLH</sequence>
<proteinExistence type="predicted"/>
<reference evidence="1 2" key="1">
    <citation type="submission" date="2012-05" db="EMBL/GenBank/DDBJ databases">
        <authorList>
            <person name="Harkins D.M."/>
            <person name="Madupu R."/>
            <person name="Durkin A.S."/>
            <person name="Torralba M."/>
            <person name="Methe B."/>
            <person name="Sutton G.G."/>
            <person name="Nelson K.E."/>
        </authorList>
    </citation>
    <scope>NUCLEOTIDE SEQUENCE [LARGE SCALE GENOMIC DNA]</scope>
    <source>
        <strain evidence="1 2">F0489</strain>
    </source>
</reference>
<evidence type="ECO:0000313" key="2">
    <source>
        <dbReference type="Proteomes" id="UP000002941"/>
    </source>
</evidence>
<dbReference type="OrthoDB" id="3252255at2"/>
<gene>
    <name evidence="1" type="ORF">HMPREF1318_3028</name>
</gene>
<protein>
    <submittedName>
        <fullName evidence="1">Uncharacterized protein</fullName>
    </submittedName>
</protein>
<accession>J1HC68</accession>
<name>J1HC68_9ACTO</name>
<keyword evidence="2" id="KW-1185">Reference proteome</keyword>
<dbReference type="PATRIC" id="fig|1125718.3.peg.1707"/>
<dbReference type="eggNOG" id="ENOG5033931">
    <property type="taxonomic scope" value="Bacteria"/>
</dbReference>
<comment type="caution">
    <text evidence="1">The sequence shown here is derived from an EMBL/GenBank/DDBJ whole genome shotgun (WGS) entry which is preliminary data.</text>
</comment>
<dbReference type="AlphaFoldDB" id="J1HC68"/>
<evidence type="ECO:0000313" key="1">
    <source>
        <dbReference type="EMBL" id="EJF42998.1"/>
    </source>
</evidence>
<dbReference type="RefSeq" id="WP_008731933.1">
    <property type="nucleotide sequence ID" value="NZ_AKFT01000130.1"/>
</dbReference>
<dbReference type="Proteomes" id="UP000002941">
    <property type="component" value="Unassembled WGS sequence"/>
</dbReference>
<dbReference type="EMBL" id="AKFT01000130">
    <property type="protein sequence ID" value="EJF42998.1"/>
    <property type="molecule type" value="Genomic_DNA"/>
</dbReference>